<evidence type="ECO:0000259" key="1">
    <source>
        <dbReference type="Pfam" id="PF01408"/>
    </source>
</evidence>
<protein>
    <recommendedName>
        <fullName evidence="1">Gfo/Idh/MocA-like oxidoreductase N-terminal domain-containing protein</fullName>
    </recommendedName>
</protein>
<dbReference type="InterPro" id="IPR036291">
    <property type="entry name" value="NAD(P)-bd_dom_sf"/>
</dbReference>
<evidence type="ECO:0000313" key="3">
    <source>
        <dbReference type="Proteomes" id="UP001344906"/>
    </source>
</evidence>
<dbReference type="SUPFAM" id="SSF55347">
    <property type="entry name" value="Glyceraldehyde-3-phosphate dehydrogenase-like, C-terminal domain"/>
    <property type="match status" value="1"/>
</dbReference>
<sequence>MSKKPRLGFIGVGMMGQIAHLANYARLRDEGECEIVGITDLKPLLARAVAEKYHVPRIYENATELLQDPSIDAVVCIQQWPNNYALVKQILLAGKSVMTEKPMVGRLDEAQELVALAQEKGVLYAVGFMKRYDAGVEVAKHLFEEFRHNGELGNLLEVDAVCDGGDWIQNAGAPVIADDPTPLPPLQPTYPDRCTTPEQRAAYGYLVNIFAHTVNFCHHFLGKEMRVYAAQFRRDRGMQSLLRSDDVLVTVHGATSASHEWREYTTFNFERGHLMVKTPVPLNRQQSARVYLTRPGEQGFVTTEYHAPVDWAFFREAQGFVRALAGNVPLRAPAETCLWDVRVMEQIIDIAEVI</sequence>
<dbReference type="SUPFAM" id="SSF51735">
    <property type="entry name" value="NAD(P)-binding Rossmann-fold domains"/>
    <property type="match status" value="1"/>
</dbReference>
<dbReference type="InterPro" id="IPR051317">
    <property type="entry name" value="Gfo/Idh/MocA_oxidoreduct"/>
</dbReference>
<accession>A0ABQ6FNK9</accession>
<dbReference type="Pfam" id="PF01408">
    <property type="entry name" value="GFO_IDH_MocA"/>
    <property type="match status" value="1"/>
</dbReference>
<proteinExistence type="predicted"/>
<comment type="caution">
    <text evidence="2">The sequence shown here is derived from an EMBL/GenBank/DDBJ whole genome shotgun (WGS) entry which is preliminary data.</text>
</comment>
<keyword evidence="3" id="KW-1185">Reference proteome</keyword>
<feature type="domain" description="Gfo/Idh/MocA-like oxidoreductase N-terminal" evidence="1">
    <location>
        <begin position="6"/>
        <end position="128"/>
    </location>
</feature>
<dbReference type="InterPro" id="IPR000683">
    <property type="entry name" value="Gfo/Idh/MocA-like_OxRdtase_N"/>
</dbReference>
<dbReference type="EMBL" id="BSRI01000001">
    <property type="protein sequence ID" value="GLV54002.1"/>
    <property type="molecule type" value="Genomic_DNA"/>
</dbReference>
<reference evidence="2 3" key="1">
    <citation type="submission" date="2023-02" db="EMBL/GenBank/DDBJ databases">
        <title>Dictyobacter halimunensis sp. nov., a new member of the class Ktedonobacteria from forest soil in a geothermal area.</title>
        <authorList>
            <person name="Rachmania M.K."/>
            <person name="Ningsih F."/>
            <person name="Sakai Y."/>
            <person name="Yabe S."/>
            <person name="Yokota A."/>
            <person name="Sjamsuridzal W."/>
        </authorList>
    </citation>
    <scope>NUCLEOTIDE SEQUENCE [LARGE SCALE GENOMIC DNA]</scope>
    <source>
        <strain evidence="2 3">S3.2.2.5</strain>
    </source>
</reference>
<dbReference type="RefSeq" id="WP_338247717.1">
    <property type="nucleotide sequence ID" value="NZ_BSRI01000001.1"/>
</dbReference>
<gene>
    <name evidence="2" type="ORF">KDH_08510</name>
</gene>
<evidence type="ECO:0000313" key="2">
    <source>
        <dbReference type="EMBL" id="GLV54002.1"/>
    </source>
</evidence>
<name>A0ABQ6FNK9_9CHLR</name>
<dbReference type="Gene3D" id="3.30.360.10">
    <property type="entry name" value="Dihydrodipicolinate Reductase, domain 2"/>
    <property type="match status" value="1"/>
</dbReference>
<dbReference type="Proteomes" id="UP001344906">
    <property type="component" value="Unassembled WGS sequence"/>
</dbReference>
<organism evidence="2 3">
    <name type="scientific">Dictyobacter halimunensis</name>
    <dbReference type="NCBI Taxonomy" id="3026934"/>
    <lineage>
        <taxon>Bacteria</taxon>
        <taxon>Bacillati</taxon>
        <taxon>Chloroflexota</taxon>
        <taxon>Ktedonobacteria</taxon>
        <taxon>Ktedonobacterales</taxon>
        <taxon>Dictyobacteraceae</taxon>
        <taxon>Dictyobacter</taxon>
    </lineage>
</organism>
<dbReference type="PANTHER" id="PTHR43708">
    <property type="entry name" value="CONSERVED EXPRESSED OXIDOREDUCTASE (EUROFUNG)"/>
    <property type="match status" value="1"/>
</dbReference>
<dbReference type="PANTHER" id="PTHR43708:SF4">
    <property type="entry name" value="OXIDOREDUCTASE YCEM-RELATED"/>
    <property type="match status" value="1"/>
</dbReference>
<dbReference type="Gene3D" id="3.40.50.720">
    <property type="entry name" value="NAD(P)-binding Rossmann-like Domain"/>
    <property type="match status" value="1"/>
</dbReference>